<comment type="caution">
    <text evidence="1">The sequence shown here is derived from an EMBL/GenBank/DDBJ whole genome shotgun (WGS) entry which is preliminary data.</text>
</comment>
<dbReference type="EMBL" id="JAXOVC010000004">
    <property type="protein sequence ID" value="KAK4503019.1"/>
    <property type="molecule type" value="Genomic_DNA"/>
</dbReference>
<dbReference type="Proteomes" id="UP001305779">
    <property type="component" value="Unassembled WGS sequence"/>
</dbReference>
<evidence type="ECO:0000313" key="1">
    <source>
        <dbReference type="EMBL" id="KAK4503019.1"/>
    </source>
</evidence>
<evidence type="ECO:0008006" key="3">
    <source>
        <dbReference type="Google" id="ProtNLM"/>
    </source>
</evidence>
<dbReference type="PANTHER" id="PTHR39596:SF2">
    <property type="entry name" value="HET DOMAIN PROTEIN (AFU_ORTHOLOGUE AFUA_1G17550)-RELATED"/>
    <property type="match status" value="1"/>
</dbReference>
<organism evidence="1 2">
    <name type="scientific">Zasmidium cellare</name>
    <name type="common">Wine cellar mold</name>
    <name type="synonym">Racodium cellare</name>
    <dbReference type="NCBI Taxonomy" id="395010"/>
    <lineage>
        <taxon>Eukaryota</taxon>
        <taxon>Fungi</taxon>
        <taxon>Dikarya</taxon>
        <taxon>Ascomycota</taxon>
        <taxon>Pezizomycotina</taxon>
        <taxon>Dothideomycetes</taxon>
        <taxon>Dothideomycetidae</taxon>
        <taxon>Mycosphaerellales</taxon>
        <taxon>Mycosphaerellaceae</taxon>
        <taxon>Zasmidium</taxon>
    </lineage>
</organism>
<evidence type="ECO:0000313" key="2">
    <source>
        <dbReference type="Proteomes" id="UP001305779"/>
    </source>
</evidence>
<protein>
    <recommendedName>
        <fullName evidence="3">Heterokaryon incompatibility domain-containing protein</fullName>
    </recommendedName>
</protein>
<keyword evidence="2" id="KW-1185">Reference proteome</keyword>
<proteinExistence type="predicted"/>
<name>A0ABR0EN56_ZASCE</name>
<sequence>MDHLPIPQQPDGWSVTVPYVCKTAYDHGDFLTYPDRAGPQWKHVLPREGQPPFFLRELNHPSDRGELRSFLQCWIFFGLLHEVLSPFGLYDESEYHEHNGGEEILHTRRLSGRIEEWRKETALVPPEEHERRKRRLVECLVLSLQTLQCFLIDPDGSCEIRSRLGPDAPLRNSLLAICITISRMGEMAFKVLPELDWPEFNLRPGFSENEKHFLKERNWCPSAIAREDAALAPVFMRHYMMHMQQPKTTLDHGGCTEDGCTTVQIDDDCYTPRHARNHCQCELIGPDEAEVATCLEDGTFPVFEVTGQTLDDVELKIQPYSKNITYVALSHIWADGLGNPKATSLRRCQLLRLRGLADDLQQTDSYKANDSTSDIGKKFYIWCDTLLCPIQIPDPSKEMTSRERETFRQQPVVARSRKLKQLALAKMKEVYTKASYVLVLDQELEAARFSDLDDVEALIRIVTSRWMQRLWTFQEAVLAETLLFQFADRVVDLVGLNRSVKASWNDSPMLRALCKHPLSRAVAIRPFQYLMEQGGMSIVFFQVAVRNRLMKYMEDEPLVSATVLNLDAEQVARAETLEQRMMIFWKLLSEKASMIPASVCFNTCDRIDRKGYRWAPITLRRPFAKVAEHFFASDDDQKRGKLTAFGLQVALPGWRVKTGLSPYGVYQMALKKFAQINMPLYVRTENGKWVTISERSDPNGDGEKVATPWQVIATDDTKDWRIMLDDRSRYDGKGKQGLLGFMETATDGKTQVFRFCYIVDVADVEEHHQTITNASQEHAVALARLSCFKRLQWYVLIDVVVGVLARSLPLFIQSLIGRISRQTVGRLAHWDMVKFVAELKRRDSTDGQTDDRVKAAMLALERMNGRRETIVVYIMMHFFGKLLRVEETFGDDHVWIVD</sequence>
<accession>A0ABR0EN56</accession>
<gene>
    <name evidence="1" type="ORF">PRZ48_006446</name>
</gene>
<reference evidence="1 2" key="1">
    <citation type="journal article" date="2023" name="G3 (Bethesda)">
        <title>A chromosome-level genome assembly of Zasmidium syzygii isolated from banana leaves.</title>
        <authorList>
            <person name="van Westerhoven A.C."/>
            <person name="Mehrabi R."/>
            <person name="Talebi R."/>
            <person name="Steentjes M.B.F."/>
            <person name="Corcolon B."/>
            <person name="Chong P.A."/>
            <person name="Kema G.H.J."/>
            <person name="Seidl M.F."/>
        </authorList>
    </citation>
    <scope>NUCLEOTIDE SEQUENCE [LARGE SCALE GENOMIC DNA]</scope>
    <source>
        <strain evidence="1 2">P124</strain>
    </source>
</reference>
<dbReference type="PANTHER" id="PTHR39596">
    <property type="match status" value="1"/>
</dbReference>